<evidence type="ECO:0000256" key="1">
    <source>
        <dbReference type="SAM" id="Phobius"/>
    </source>
</evidence>
<dbReference type="InterPro" id="IPR011453">
    <property type="entry name" value="DUF1559"/>
</dbReference>
<dbReference type="Gene3D" id="3.30.700.10">
    <property type="entry name" value="Glycoprotein, Type 4 Pilin"/>
    <property type="match status" value="1"/>
</dbReference>
<name>A0A6C2YIC4_9BACT</name>
<dbReference type="EMBL" id="LR593887">
    <property type="protein sequence ID" value="VTR97986.1"/>
    <property type="molecule type" value="Genomic_DNA"/>
</dbReference>
<dbReference type="AlphaFoldDB" id="A0A6C2YIC4"/>
<dbReference type="InterPro" id="IPR045584">
    <property type="entry name" value="Pilin-like"/>
</dbReference>
<evidence type="ECO:0000313" key="3">
    <source>
        <dbReference type="EMBL" id="VIP01280.1"/>
    </source>
</evidence>
<dbReference type="PANTHER" id="PTHR30093:SF2">
    <property type="entry name" value="TYPE II SECRETION SYSTEM PROTEIN H"/>
    <property type="match status" value="1"/>
</dbReference>
<evidence type="ECO:0000313" key="4">
    <source>
        <dbReference type="Proteomes" id="UP000464378"/>
    </source>
</evidence>
<feature type="transmembrane region" description="Helical" evidence="1">
    <location>
        <begin position="12"/>
        <end position="32"/>
    </location>
</feature>
<dbReference type="InParanoid" id="A0A6C2YIC4"/>
<reference evidence="3" key="1">
    <citation type="submission" date="2019-04" db="EMBL/GenBank/DDBJ databases">
        <authorList>
            <consortium name="Science for Life Laboratories"/>
        </authorList>
    </citation>
    <scope>NUCLEOTIDE SEQUENCE</scope>
    <source>
        <strain evidence="3">MBLW1</strain>
    </source>
</reference>
<dbReference type="NCBIfam" id="TIGR04294">
    <property type="entry name" value="pre_pil_HX9DG"/>
    <property type="match status" value="1"/>
</dbReference>
<keyword evidence="1" id="KW-0472">Membrane</keyword>
<accession>A0A6C2YIC4</accession>
<dbReference type="NCBIfam" id="TIGR02532">
    <property type="entry name" value="IV_pilin_GFxxxE"/>
    <property type="match status" value="1"/>
</dbReference>
<gene>
    <name evidence="3" type="ORF">GMBLW1_26800</name>
</gene>
<keyword evidence="4" id="KW-1185">Reference proteome</keyword>
<dbReference type="Proteomes" id="UP000464378">
    <property type="component" value="Chromosome"/>
</dbReference>
<dbReference type="InterPro" id="IPR027558">
    <property type="entry name" value="Pre_pil_HX9DG_C"/>
</dbReference>
<proteinExistence type="predicted"/>
<dbReference type="RefSeq" id="WP_162661149.1">
    <property type="nucleotide sequence ID" value="NZ_LR593887.1"/>
</dbReference>
<feature type="domain" description="DUF1559" evidence="2">
    <location>
        <begin position="33"/>
        <end position="283"/>
    </location>
</feature>
<organism evidence="3">
    <name type="scientific">Tuwongella immobilis</name>
    <dbReference type="NCBI Taxonomy" id="692036"/>
    <lineage>
        <taxon>Bacteria</taxon>
        <taxon>Pseudomonadati</taxon>
        <taxon>Planctomycetota</taxon>
        <taxon>Planctomycetia</taxon>
        <taxon>Gemmatales</taxon>
        <taxon>Gemmataceae</taxon>
        <taxon>Tuwongella</taxon>
    </lineage>
</organism>
<dbReference type="InterPro" id="IPR012902">
    <property type="entry name" value="N_methyl_site"/>
</dbReference>
<dbReference type="KEGG" id="tim:GMBLW1_26800"/>
<protein>
    <recommendedName>
        <fullName evidence="2">DUF1559 domain-containing protein</fullName>
    </recommendedName>
</protein>
<dbReference type="Pfam" id="PF07963">
    <property type="entry name" value="N_methyl"/>
    <property type="match status" value="1"/>
</dbReference>
<sequence>MARSKRSAFTLIELLVVIAIIAILIGLLLPAVQKVREAAARMQCQNNLKQMGLAFHNYATNNDSKLPATRVNVPSSKFRAWTPIVLAYVEQDNVARQWDNTQRWDSATNLAIAQTKIKVFLCPSAPDTRRPVVAPALGPIDYVVFHRLRPRFYAANNLVAPAADLNGALHIDFETPLLAITDGTSNTMMIIEDSAQPNSYILGRDTGTTLPEGRGWADPDGVSGSMDGTHPTTGAINGGSITASAGATCIMNCNNYSEPYSFHTGGVNVAFADGSVRFVRSTISAATFAALMTRDYGDIPGDY</sequence>
<dbReference type="PANTHER" id="PTHR30093">
    <property type="entry name" value="GENERAL SECRETION PATHWAY PROTEIN G"/>
    <property type="match status" value="1"/>
</dbReference>
<evidence type="ECO:0000259" key="2">
    <source>
        <dbReference type="Pfam" id="PF07596"/>
    </source>
</evidence>
<dbReference type="Pfam" id="PF07596">
    <property type="entry name" value="SBP_bac_10"/>
    <property type="match status" value="1"/>
</dbReference>
<keyword evidence="1" id="KW-1133">Transmembrane helix</keyword>
<dbReference type="SUPFAM" id="SSF54523">
    <property type="entry name" value="Pili subunits"/>
    <property type="match status" value="1"/>
</dbReference>
<keyword evidence="1" id="KW-0812">Transmembrane</keyword>
<dbReference type="EMBL" id="LR586016">
    <property type="protein sequence ID" value="VIP01280.1"/>
    <property type="molecule type" value="Genomic_DNA"/>
</dbReference>